<organism evidence="4 5">
    <name type="scientific">Pseudoduganella ginsengisoli</name>
    <dbReference type="NCBI Taxonomy" id="1462440"/>
    <lineage>
        <taxon>Bacteria</taxon>
        <taxon>Pseudomonadati</taxon>
        <taxon>Pseudomonadota</taxon>
        <taxon>Betaproteobacteria</taxon>
        <taxon>Burkholderiales</taxon>
        <taxon>Oxalobacteraceae</taxon>
        <taxon>Telluria group</taxon>
        <taxon>Pseudoduganella</taxon>
    </lineage>
</organism>
<evidence type="ECO:0000313" key="5">
    <source>
        <dbReference type="Proteomes" id="UP000484015"/>
    </source>
</evidence>
<keyword evidence="5" id="KW-1185">Reference proteome</keyword>
<dbReference type="InterPro" id="IPR029062">
    <property type="entry name" value="Class_I_gatase-like"/>
</dbReference>
<dbReference type="CDD" id="cd03143">
    <property type="entry name" value="A4_beta-galactosidase_middle_domain"/>
    <property type="match status" value="1"/>
</dbReference>
<keyword evidence="2" id="KW-1133">Transmembrane helix</keyword>
<evidence type="ECO:0000256" key="1">
    <source>
        <dbReference type="SAM" id="MobiDB-lite"/>
    </source>
</evidence>
<protein>
    <submittedName>
        <fullName evidence="4">DUF4350 domain-containing protein</fullName>
    </submittedName>
</protein>
<keyword evidence="2" id="KW-0812">Transmembrane</keyword>
<dbReference type="Proteomes" id="UP000484015">
    <property type="component" value="Unassembled WGS sequence"/>
</dbReference>
<feature type="region of interest" description="Disordered" evidence="1">
    <location>
        <begin position="172"/>
        <end position="201"/>
    </location>
</feature>
<feature type="domain" description="DUF4350" evidence="3">
    <location>
        <begin position="59"/>
        <end position="283"/>
    </location>
</feature>
<dbReference type="InterPro" id="IPR025646">
    <property type="entry name" value="DUF4350"/>
</dbReference>
<evidence type="ECO:0000259" key="3">
    <source>
        <dbReference type="Pfam" id="PF14258"/>
    </source>
</evidence>
<name>A0A6L6Q5S3_9BURK</name>
<gene>
    <name evidence="4" type="ORF">GM668_23820</name>
</gene>
<evidence type="ECO:0000313" key="4">
    <source>
        <dbReference type="EMBL" id="MTW05107.1"/>
    </source>
</evidence>
<comment type="caution">
    <text evidence="4">The sequence shown here is derived from an EMBL/GenBank/DDBJ whole genome shotgun (WGS) entry which is preliminary data.</text>
</comment>
<proteinExistence type="predicted"/>
<feature type="region of interest" description="Disordered" evidence="1">
    <location>
        <begin position="123"/>
        <end position="153"/>
    </location>
</feature>
<accession>A0A6L6Q5S3</accession>
<dbReference type="EMBL" id="WNLA01000020">
    <property type="protein sequence ID" value="MTW05107.1"/>
    <property type="molecule type" value="Genomic_DNA"/>
</dbReference>
<keyword evidence="2" id="KW-0472">Membrane</keyword>
<dbReference type="AlphaFoldDB" id="A0A6L6Q5S3"/>
<dbReference type="Gene3D" id="3.40.50.880">
    <property type="match status" value="1"/>
</dbReference>
<reference evidence="4 5" key="1">
    <citation type="submission" date="2019-11" db="EMBL/GenBank/DDBJ databases">
        <title>Type strains purchased from KCTC, JCM and DSMZ.</title>
        <authorList>
            <person name="Lu H."/>
        </authorList>
    </citation>
    <scope>NUCLEOTIDE SEQUENCE [LARGE SCALE GENOMIC DNA]</scope>
    <source>
        <strain evidence="4 5">KCTC 42409</strain>
    </source>
</reference>
<dbReference type="Pfam" id="PF14258">
    <property type="entry name" value="DUF4350"/>
    <property type="match status" value="1"/>
</dbReference>
<sequence length="446" mass="49570">MGWPLARSSGERRMKPAVRRGLVAAAVLLVATLCTWLWFEIMEEVWEPQHRQSVNLAGKPMLAAAQLLERRGYKTDVYKLLGDANLDALPDGTLILADNNGRMSDAQAQQLLAWVRRGNTLVAQPRWSGDGSDDEERPQPGPKRKFRLKRLDEEDPLGAHAGVTMTFAHDMRDSCDTGIAPPRKRKTAPAEAKDDADDDREYEGEYQFTCVTVPGGRYPLVLETSDEILSSLNGAKQPQWSDPDAVALRVYAEGQGKLVMVSENFFNNGRLPRYDHAELLLALAALQGNAKHAVIVQDVNATPWYLALWRSGSMALSALAVLLVLLLSRAMRRFGPLLPEPAGARRALLEHIEASGNWLWKAPGGRALLLAAARQETLSLLARRAPELRQLDGNALCARLARLHRLDETALQEALHGEASPQPSIFTRQIRLLQQVRKSYEHSERQ</sequence>
<feature type="transmembrane region" description="Helical" evidence="2">
    <location>
        <begin position="21"/>
        <end position="39"/>
    </location>
</feature>
<dbReference type="OrthoDB" id="8753497at2"/>
<evidence type="ECO:0000256" key="2">
    <source>
        <dbReference type="SAM" id="Phobius"/>
    </source>
</evidence>